<dbReference type="EnsemblMetazoa" id="AMAM000357-RA">
    <property type="protein sequence ID" value="AMAM000357-PA"/>
    <property type="gene ID" value="AMAM000357"/>
</dbReference>
<name>A0A182S618_9DIPT</name>
<dbReference type="Pfam" id="PF23861">
    <property type="entry name" value="Ribophorin_II_2nd"/>
    <property type="match status" value="1"/>
</dbReference>
<comment type="pathway">
    <text evidence="2">Protein modification; protein glycosylation.</text>
</comment>
<comment type="subunit">
    <text evidence="1">Component of the oligosaccharyltransferase (OST) complex. OST exists in two different complex forms which contain common core subunits RPN1, RPN2, OST48, OST4, DAD1 and TMEM258, either STT3A or STT3B as catalytic subunits, and form-specific accessory subunits. STT3A complex assembly occurs through the formation of 3 subcomplexes. Subcomplex 1 contains RPN1 and TMEM258, subcomplex 2 contains the STT3A-specific subunits STT3A, DC2/OSTC, and KCP2 as well as the core subunit OST4, and subcomplex 3 contains RPN2, DAD1, and OST48. The STT3A complex can form stable complexes with the Sec61 complex or with both the Sec61 and TRAP complexes. Interacts with DDI2. Interacts with TMEM35A/NACHO.</text>
</comment>
<sequence length="322" mass="34751">MLILVVLVAVGWANPSPTQRTVSSHLTRQDQERFAKVFVEGVKSNDLQSLYYASLNMALPADDVLSTCKRLFSLHSESKLNDFEKNFYLLGARKNFGCKEAIPAKVESAIKAGLTKDASTAQEIYYNFHSAKLFGFTVDEKIRTTLGKNLQTVLKKDDSLNSLGHAFAVAAELGSAGTFAYDRIEEAFVQADEVDGRMLQFEGGLSITALIVNGGFKLATSLSKPAPITPEQAVKFATYFLSRASVQTPKGVSVLLEALNMLASQKTIAPVCIRLADNGQLLPESPVLSVRVCDLLGNPLSPALAALSTTIVSRTSNDVLVS</sequence>
<organism evidence="5 6">
    <name type="scientific">Anopheles maculatus</name>
    <dbReference type="NCBI Taxonomy" id="74869"/>
    <lineage>
        <taxon>Eukaryota</taxon>
        <taxon>Metazoa</taxon>
        <taxon>Ecdysozoa</taxon>
        <taxon>Arthropoda</taxon>
        <taxon>Hexapoda</taxon>
        <taxon>Insecta</taxon>
        <taxon>Pterygota</taxon>
        <taxon>Neoptera</taxon>
        <taxon>Endopterygota</taxon>
        <taxon>Diptera</taxon>
        <taxon>Nematocera</taxon>
        <taxon>Culicoidea</taxon>
        <taxon>Culicidae</taxon>
        <taxon>Anophelinae</taxon>
        <taxon>Anopheles</taxon>
        <taxon>Anopheles maculatus group</taxon>
    </lineage>
</organism>
<dbReference type="Proteomes" id="UP000075901">
    <property type="component" value="Unassembled WGS sequence"/>
</dbReference>
<dbReference type="InterPro" id="IPR008814">
    <property type="entry name" value="Swp1"/>
</dbReference>
<dbReference type="InterPro" id="IPR055373">
    <property type="entry name" value="Ribophorin_II_N"/>
</dbReference>
<feature type="domain" description="Ribophorin II N-terminal" evidence="3">
    <location>
        <begin position="26"/>
        <end position="263"/>
    </location>
</feature>
<accession>A0A182S618</accession>
<dbReference type="AlphaFoldDB" id="A0A182S618"/>
<dbReference type="Pfam" id="PF05817">
    <property type="entry name" value="Ribophorin_II"/>
    <property type="match status" value="1"/>
</dbReference>
<dbReference type="UniPathway" id="UPA00378"/>
<protein>
    <recommendedName>
        <fullName evidence="2">Dolichyl-diphosphooligosaccharide--protein glycosyltransferase subunit 2</fullName>
    </recommendedName>
    <alternativeName>
        <fullName evidence="2">Ribophorin-2</fullName>
    </alternativeName>
</protein>
<reference evidence="5" key="2">
    <citation type="submission" date="2020-05" db="UniProtKB">
        <authorList>
            <consortium name="EnsemblMetazoa"/>
        </authorList>
    </citation>
    <scope>IDENTIFICATION</scope>
    <source>
        <strain evidence="5">maculatus3</strain>
    </source>
</reference>
<keyword evidence="2" id="KW-0256">Endoplasmic reticulum</keyword>
<evidence type="ECO:0000259" key="3">
    <source>
        <dbReference type="Pfam" id="PF05817"/>
    </source>
</evidence>
<evidence type="ECO:0000259" key="4">
    <source>
        <dbReference type="Pfam" id="PF23861"/>
    </source>
</evidence>
<dbReference type="PANTHER" id="PTHR12640:SF0">
    <property type="entry name" value="DOLICHYL-DIPHOSPHOOLIGOSACCHARIDE--PROTEIN GLYCOSYLTRANSFERASE SUBUNIT 2"/>
    <property type="match status" value="1"/>
</dbReference>
<dbReference type="GO" id="GO:0006487">
    <property type="term" value="P:protein N-linked glycosylation"/>
    <property type="evidence" value="ECO:0007669"/>
    <property type="project" value="UniProtKB-UniRule"/>
</dbReference>
<feature type="domain" description="Ribophorin II second" evidence="4">
    <location>
        <begin position="271"/>
        <end position="322"/>
    </location>
</feature>
<comment type="similarity">
    <text evidence="2">Belongs to the SWP1 family.</text>
</comment>
<dbReference type="GO" id="GO:0008250">
    <property type="term" value="C:oligosaccharyltransferase complex"/>
    <property type="evidence" value="ECO:0007669"/>
    <property type="project" value="UniProtKB-UniRule"/>
</dbReference>
<evidence type="ECO:0000313" key="5">
    <source>
        <dbReference type="EnsemblMetazoa" id="AMAM000357-PA"/>
    </source>
</evidence>
<proteinExistence type="inferred from homology"/>
<dbReference type="InterPro" id="IPR055375">
    <property type="entry name" value="Ribophorin_II_2nd"/>
</dbReference>
<comment type="subcellular location">
    <subcellularLocation>
        <location evidence="2">Endoplasmic reticulum membrane</location>
        <topology evidence="2">Multi-pass membrane protein</topology>
    </subcellularLocation>
</comment>
<comment type="function">
    <text evidence="2">Subunit of the oligosaccharyl transferase (OST) complex that catalyzes the initial transfer of a defined glycan (Glc(3)Man(9)GlcNAc(2) in eukaryotes) from the lipid carrier dolichol-pyrophosphate to an asparagine residue within an Asn-X-Ser/Thr consensus motif in nascent polypeptide chains, the first step in protein N-glycosylation. N-glycosylation occurs cotranslationally and the complex associates with the Sec61 complex at the channel-forming translocon complex that mediates protein translocation across the endoplasmic reticulum (ER). All subunits are required for a maximal enzyme activity.</text>
</comment>
<evidence type="ECO:0000256" key="2">
    <source>
        <dbReference type="RuleBase" id="RU366029"/>
    </source>
</evidence>
<evidence type="ECO:0000313" key="6">
    <source>
        <dbReference type="Proteomes" id="UP000075901"/>
    </source>
</evidence>
<evidence type="ECO:0000256" key="1">
    <source>
        <dbReference type="ARBA" id="ARBA00046750"/>
    </source>
</evidence>
<dbReference type="PANTHER" id="PTHR12640">
    <property type="entry name" value="RIBOPHORIN II"/>
    <property type="match status" value="1"/>
</dbReference>
<keyword evidence="6" id="KW-1185">Reference proteome</keyword>
<dbReference type="VEuPathDB" id="VectorBase:AMAM000357"/>
<reference evidence="6" key="1">
    <citation type="submission" date="2013-09" db="EMBL/GenBank/DDBJ databases">
        <title>The Genome Sequence of Anopheles maculatus species B.</title>
        <authorList>
            <consortium name="The Broad Institute Genomics Platform"/>
            <person name="Neafsey D.E."/>
            <person name="Besansky N."/>
            <person name="Howell P."/>
            <person name="Walton C."/>
            <person name="Young S.K."/>
            <person name="Zeng Q."/>
            <person name="Gargeya S."/>
            <person name="Fitzgerald M."/>
            <person name="Haas B."/>
            <person name="Abouelleil A."/>
            <person name="Allen A.W."/>
            <person name="Alvarado L."/>
            <person name="Arachchi H.M."/>
            <person name="Berlin A.M."/>
            <person name="Chapman S.B."/>
            <person name="Gainer-Dewar J."/>
            <person name="Goldberg J."/>
            <person name="Griggs A."/>
            <person name="Gujja S."/>
            <person name="Hansen M."/>
            <person name="Howarth C."/>
            <person name="Imamovic A."/>
            <person name="Ireland A."/>
            <person name="Larimer J."/>
            <person name="McCowan C."/>
            <person name="Murphy C."/>
            <person name="Pearson M."/>
            <person name="Poon T.W."/>
            <person name="Priest M."/>
            <person name="Roberts A."/>
            <person name="Saif S."/>
            <person name="Shea T."/>
            <person name="Sisk P."/>
            <person name="Sykes S."/>
            <person name="Wortman J."/>
            <person name="Nusbaum C."/>
            <person name="Birren B."/>
        </authorList>
    </citation>
    <scope>NUCLEOTIDE SEQUENCE [LARGE SCALE GENOMIC DNA]</scope>
    <source>
        <strain evidence="6">maculatus3</strain>
    </source>
</reference>